<reference evidence="2" key="1">
    <citation type="submission" date="2014-05" db="EMBL/GenBank/DDBJ databases">
        <authorList>
            <person name="Chronopoulou M."/>
        </authorList>
    </citation>
    <scope>NUCLEOTIDE SEQUENCE</scope>
    <source>
        <tissue evidence="2">Whole organism</tissue>
    </source>
</reference>
<name>A0A0K2U0M0_LEPSM</name>
<dbReference type="InterPro" id="IPR013087">
    <property type="entry name" value="Znf_C2H2_type"/>
</dbReference>
<dbReference type="InterPro" id="IPR000210">
    <property type="entry name" value="BTB/POZ_dom"/>
</dbReference>
<dbReference type="Gene3D" id="3.30.710.10">
    <property type="entry name" value="Potassium Channel Kv1.1, Chain A"/>
    <property type="match status" value="1"/>
</dbReference>
<dbReference type="Pfam" id="PF00651">
    <property type="entry name" value="BTB"/>
    <property type="match status" value="1"/>
</dbReference>
<dbReference type="SUPFAM" id="SSF54695">
    <property type="entry name" value="POZ domain"/>
    <property type="match status" value="1"/>
</dbReference>
<evidence type="ECO:0000259" key="1">
    <source>
        <dbReference type="PROSITE" id="PS50097"/>
    </source>
</evidence>
<dbReference type="CDD" id="cd18186">
    <property type="entry name" value="BTB_POZ_ZBTB_KLHL-like"/>
    <property type="match status" value="1"/>
</dbReference>
<dbReference type="EMBL" id="HACA01014279">
    <property type="protein sequence ID" value="CDW31640.1"/>
    <property type="molecule type" value="Transcribed_RNA"/>
</dbReference>
<protein>
    <recommendedName>
        <fullName evidence="1">BTB domain-containing protein</fullName>
    </recommendedName>
</protein>
<sequence length="259" mass="29700">MKLNTLECPKEWGSLKQHLRSCFHSEDFSDLTVVFVDKQTGKSLHTFRAHKLILSSGSEYLKSLISEEGDEINIQVDNSKIPGSLWKRILGYLYDGIMTYTMEEFPRILKASNELEIDIPDPSVVWKCLNCKEGFSDTDLFVSHSKVFHGEDTLFVKCGTCSLIIEDWNSFSEHDDCSKKTAPSLPEIKKEEPWTNEDLLFIPEMSLQEGDIHEDPLAFPNKNQDSIKRHVFKKKSKTATKQLANRVQKPRVHSISFIC</sequence>
<proteinExistence type="predicted"/>
<dbReference type="InterPro" id="IPR011333">
    <property type="entry name" value="SKP1/BTB/POZ_sf"/>
</dbReference>
<dbReference type="PROSITE" id="PS00028">
    <property type="entry name" value="ZINC_FINGER_C2H2_1"/>
    <property type="match status" value="1"/>
</dbReference>
<accession>A0A0K2U0M0</accession>
<organism evidence="2">
    <name type="scientific">Lepeophtheirus salmonis</name>
    <name type="common">Salmon louse</name>
    <name type="synonym">Caligus salmonis</name>
    <dbReference type="NCBI Taxonomy" id="72036"/>
    <lineage>
        <taxon>Eukaryota</taxon>
        <taxon>Metazoa</taxon>
        <taxon>Ecdysozoa</taxon>
        <taxon>Arthropoda</taxon>
        <taxon>Crustacea</taxon>
        <taxon>Multicrustacea</taxon>
        <taxon>Hexanauplia</taxon>
        <taxon>Copepoda</taxon>
        <taxon>Siphonostomatoida</taxon>
        <taxon>Caligidae</taxon>
        <taxon>Lepeophtheirus</taxon>
    </lineage>
</organism>
<feature type="domain" description="BTB" evidence="1">
    <location>
        <begin position="29"/>
        <end position="102"/>
    </location>
</feature>
<dbReference type="AlphaFoldDB" id="A0A0K2U0M0"/>
<dbReference type="PROSITE" id="PS50097">
    <property type="entry name" value="BTB"/>
    <property type="match status" value="1"/>
</dbReference>
<evidence type="ECO:0000313" key="2">
    <source>
        <dbReference type="EMBL" id="CDW31640.1"/>
    </source>
</evidence>